<dbReference type="RefSeq" id="WP_133056370.1">
    <property type="nucleotide sequence ID" value="NZ_FWFY01000018.1"/>
</dbReference>
<dbReference type="Gene3D" id="1.25.40.10">
    <property type="entry name" value="Tetratricopeptide repeat domain"/>
    <property type="match status" value="1"/>
</dbReference>
<dbReference type="Proteomes" id="UP000193495">
    <property type="component" value="Unassembled WGS sequence"/>
</dbReference>
<dbReference type="InterPro" id="IPR011990">
    <property type="entry name" value="TPR-like_helical_dom_sf"/>
</dbReference>
<sequence length="790" mass="86957">MSDRNGLDCKPGYGSIAALSLLAALTCPETARAQSLLVEASADFDPDLGCPILAVEFAEPLDLLVQSGVEASSQIDLVLREETEDGEGLELDAPESIPAPSSSDLGVTSISLEQSGADLVLGISFAREVVTNATMSSGGLRLSVAVAEAGGEGECLASLTGEGPETEGPEPDGTALSEPDVDADPAETEGDEPAVDEDDIETDFADARAAITAEDYDLAIRLLTRILNAPENSRSAEARELLGVVRERNEQFAQAEAEYLLYLERYPDSEGAVRVRQRLDALTTARGAPPEPLREVAEADSARSEPAEEEEDEEAEVPVASDQEPPEPPEVTDRRLADAPEEEDEREEEETFPKLEYSGSVDSTYFFRQGTTRFTEFDTSRRSVDDFVLQNSLVTSLSTIGSYETEDYLLSWRVAGAFEIDFDDDERNFRFSRLYLDYDPKGTELSLRFGRHLVRSGGVFDRFDGATLSWQHQEDISSHFQIGSPVDSVRDSLFAFDRLFYGLSVDFAEIYPDTDLTIYAAEQRVGSLVDRRTVGFELEYEGEWFSADAAVDYDIYFDRLNYARVSGTHIFEDRSTLTLSLDFVQSPTLALSNAEQGQFGMTLDDLRDSFTLSELRQLALDRTTASRSATLTYFRPLNETWLLNMDATIFDTEGNPASGGVAEIPAPGKDYYASIGVFGSGVFAETDVVSASARYADTSSSTLVLADASYRFEPTEQWRLRPRLRLGRRELKNTGGTEIFAIPSLNVDYEIRDKAMLEVEIGGRLSRTETSTTRDNSTESYAFVGIRQDF</sequence>
<organism evidence="3 4">
    <name type="scientific">Limimaricola soesokkakensis</name>
    <dbReference type="NCBI Taxonomy" id="1343159"/>
    <lineage>
        <taxon>Bacteria</taxon>
        <taxon>Pseudomonadati</taxon>
        <taxon>Pseudomonadota</taxon>
        <taxon>Alphaproteobacteria</taxon>
        <taxon>Rhodobacterales</taxon>
        <taxon>Paracoccaceae</taxon>
        <taxon>Limimaricola</taxon>
    </lineage>
</organism>
<feature type="compositionally biased region" description="Basic and acidic residues" evidence="1">
    <location>
        <begin position="292"/>
        <end position="306"/>
    </location>
</feature>
<evidence type="ECO:0008006" key="6">
    <source>
        <dbReference type="Google" id="ProtNLM"/>
    </source>
</evidence>
<feature type="compositionally biased region" description="Acidic residues" evidence="1">
    <location>
        <begin position="339"/>
        <end position="350"/>
    </location>
</feature>
<evidence type="ECO:0000313" key="3">
    <source>
        <dbReference type="EMBL" id="SLN70157.1"/>
    </source>
</evidence>
<feature type="compositionally biased region" description="Acidic residues" evidence="1">
    <location>
        <begin position="179"/>
        <end position="195"/>
    </location>
</feature>
<evidence type="ECO:0000313" key="4">
    <source>
        <dbReference type="Proteomes" id="UP000193495"/>
    </source>
</evidence>
<reference evidence="3 4" key="1">
    <citation type="submission" date="2017-03" db="EMBL/GenBank/DDBJ databases">
        <authorList>
            <person name="Afonso C.L."/>
            <person name="Miller P.J."/>
            <person name="Scott M.A."/>
            <person name="Spackman E."/>
            <person name="Goraichik I."/>
            <person name="Dimitrov K.M."/>
            <person name="Suarez D.L."/>
            <person name="Swayne D.E."/>
        </authorList>
    </citation>
    <scope>NUCLEOTIDE SEQUENCE [LARGE SCALE GENOMIC DNA]</scope>
    <source>
        <strain evidence="3 4">CECT 8367</strain>
    </source>
</reference>
<evidence type="ECO:0000313" key="2">
    <source>
        <dbReference type="EMBL" id="PSK81361.1"/>
    </source>
</evidence>
<dbReference type="Proteomes" id="UP000240624">
    <property type="component" value="Unassembled WGS sequence"/>
</dbReference>
<dbReference type="AlphaFoldDB" id="A0A1X7A4N1"/>
<feature type="compositionally biased region" description="Acidic residues" evidence="1">
    <location>
        <begin position="307"/>
        <end position="316"/>
    </location>
</feature>
<dbReference type="EMBL" id="PYGB01000016">
    <property type="protein sequence ID" value="PSK81361.1"/>
    <property type="molecule type" value="Genomic_DNA"/>
</dbReference>
<evidence type="ECO:0000313" key="5">
    <source>
        <dbReference type="Proteomes" id="UP000240624"/>
    </source>
</evidence>
<proteinExistence type="predicted"/>
<dbReference type="EMBL" id="FWFY01000018">
    <property type="protein sequence ID" value="SLN70157.1"/>
    <property type="molecule type" value="Genomic_DNA"/>
</dbReference>
<accession>A0A1X7A4N1</accession>
<gene>
    <name evidence="2" type="ORF">CLV79_11615</name>
    <name evidence="3" type="ORF">LOS8367_03530</name>
</gene>
<feature type="region of interest" description="Disordered" evidence="1">
    <location>
        <begin position="283"/>
        <end position="355"/>
    </location>
</feature>
<dbReference type="OrthoDB" id="7591823at2"/>
<keyword evidence="5" id="KW-1185">Reference proteome</keyword>
<feature type="region of interest" description="Disordered" evidence="1">
    <location>
        <begin position="155"/>
        <end position="195"/>
    </location>
</feature>
<protein>
    <recommendedName>
        <fullName evidence="6">Tetratricopeptide repeat protein</fullName>
    </recommendedName>
</protein>
<evidence type="ECO:0000256" key="1">
    <source>
        <dbReference type="SAM" id="MobiDB-lite"/>
    </source>
</evidence>
<reference evidence="2 5" key="2">
    <citation type="submission" date="2018-03" db="EMBL/GenBank/DDBJ databases">
        <title>Genomic Encyclopedia of Archaeal and Bacterial Type Strains, Phase II (KMG-II): from individual species to whole genera.</title>
        <authorList>
            <person name="Goeker M."/>
        </authorList>
    </citation>
    <scope>NUCLEOTIDE SEQUENCE [LARGE SCALE GENOMIC DNA]</scope>
    <source>
        <strain evidence="2 5">DSM 29956</strain>
    </source>
</reference>
<dbReference type="SUPFAM" id="SSF48452">
    <property type="entry name" value="TPR-like"/>
    <property type="match status" value="1"/>
</dbReference>
<name>A0A1X7A4N1_9RHOB</name>